<organism evidence="7">
    <name type="scientific">Kwoniella pini CBS 10737</name>
    <dbReference type="NCBI Taxonomy" id="1296096"/>
    <lineage>
        <taxon>Eukaryota</taxon>
        <taxon>Fungi</taxon>
        <taxon>Dikarya</taxon>
        <taxon>Basidiomycota</taxon>
        <taxon>Agaricomycotina</taxon>
        <taxon>Tremellomycetes</taxon>
        <taxon>Tremellales</taxon>
        <taxon>Cryptococcaceae</taxon>
        <taxon>Kwoniella</taxon>
    </lineage>
</organism>
<reference evidence="8" key="2">
    <citation type="submission" date="2013-07" db="EMBL/GenBank/DDBJ databases">
        <authorList>
            <consortium name="The Broad Institute Genome Sequencing Platform"/>
            <person name="Cuomo C."/>
            <person name="Litvintseva A."/>
            <person name="Chen Y."/>
            <person name="Heitman J."/>
            <person name="Sun S."/>
            <person name="Springer D."/>
            <person name="Dromer F."/>
            <person name="Young S.K."/>
            <person name="Zeng Q."/>
            <person name="Gargeya S."/>
            <person name="Fitzgerald M."/>
            <person name="Abouelleil A."/>
            <person name="Alvarado L."/>
            <person name="Berlin A.M."/>
            <person name="Chapman S.B."/>
            <person name="Dewar J."/>
            <person name="Goldberg J."/>
            <person name="Griggs A."/>
            <person name="Gujja S."/>
            <person name="Hansen M."/>
            <person name="Howarth C."/>
            <person name="Imamovic A."/>
            <person name="Larimer J."/>
            <person name="McCowan C."/>
            <person name="Murphy C."/>
            <person name="Pearson M."/>
            <person name="Priest M."/>
            <person name="Roberts A."/>
            <person name="Saif S."/>
            <person name="Shea T."/>
            <person name="Sykes S."/>
            <person name="Wortman J."/>
            <person name="Nusbaum C."/>
            <person name="Birren B."/>
        </authorList>
    </citation>
    <scope>NUCLEOTIDE SEQUENCE</scope>
    <source>
        <strain evidence="8">CBS 10737</strain>
    </source>
</reference>
<dbReference type="GO" id="GO:0016592">
    <property type="term" value="C:mediator complex"/>
    <property type="evidence" value="ECO:0007669"/>
    <property type="project" value="InterPro"/>
</dbReference>
<dbReference type="Proteomes" id="UP000094020">
    <property type="component" value="Chromosome 1"/>
</dbReference>
<reference evidence="8" key="4">
    <citation type="submission" date="2024-02" db="EMBL/GenBank/DDBJ databases">
        <title>Comparative genomics of Cryptococcus and Kwoniella reveals pathogenesis evolution and contrasting modes of karyotype evolution via chromosome fusion or intercentromeric recombination.</title>
        <authorList>
            <person name="Coelho M.A."/>
            <person name="David-Palma M."/>
            <person name="Shea T."/>
            <person name="Bowers K."/>
            <person name="McGinley-Smith S."/>
            <person name="Mohammad A.W."/>
            <person name="Gnirke A."/>
            <person name="Yurkov A.M."/>
            <person name="Nowrousian M."/>
            <person name="Sun S."/>
            <person name="Cuomo C.A."/>
            <person name="Heitman J."/>
        </authorList>
    </citation>
    <scope>NUCLEOTIDE SEQUENCE</scope>
    <source>
        <strain evidence="8">CBS 10737</strain>
    </source>
</reference>
<dbReference type="GO" id="GO:0006357">
    <property type="term" value="P:regulation of transcription by RNA polymerase II"/>
    <property type="evidence" value="ECO:0007669"/>
    <property type="project" value="InterPro"/>
</dbReference>
<feature type="region of interest" description="Disordered" evidence="6">
    <location>
        <begin position="186"/>
        <end position="286"/>
    </location>
</feature>
<feature type="compositionally biased region" description="Polar residues" evidence="6">
    <location>
        <begin position="213"/>
        <end position="226"/>
    </location>
</feature>
<keyword evidence="3" id="KW-0805">Transcription regulation</keyword>
<dbReference type="EMBL" id="CP144519">
    <property type="protein sequence ID" value="WWC66569.1"/>
    <property type="molecule type" value="Genomic_DNA"/>
</dbReference>
<feature type="compositionally biased region" description="Acidic residues" evidence="6">
    <location>
        <begin position="264"/>
        <end position="286"/>
    </location>
</feature>
<keyword evidence="5" id="KW-0539">Nucleus</keyword>
<evidence type="ECO:0000313" key="7">
    <source>
        <dbReference type="EMBL" id="OCF53552.1"/>
    </source>
</evidence>
<dbReference type="AlphaFoldDB" id="A0A1B9ID59"/>
<dbReference type="InterPro" id="IPR009332">
    <property type="entry name" value="Med22"/>
</dbReference>
<evidence type="ECO:0000256" key="2">
    <source>
        <dbReference type="ARBA" id="ARBA00005942"/>
    </source>
</evidence>
<dbReference type="GeneID" id="30169226"/>
<evidence type="ECO:0000256" key="3">
    <source>
        <dbReference type="ARBA" id="ARBA00023015"/>
    </source>
</evidence>
<gene>
    <name evidence="7" type="ORF">I206_00857</name>
    <name evidence="8" type="ORF">I206_100472</name>
</gene>
<evidence type="ECO:0000313" key="8">
    <source>
        <dbReference type="EMBL" id="WWC66569.1"/>
    </source>
</evidence>
<dbReference type="KEGG" id="kpin:30169226"/>
<accession>A0A1B9ID59</accession>
<dbReference type="STRING" id="1296096.A0A1B9ID59"/>
<proteinExistence type="inferred from homology"/>
<dbReference type="RefSeq" id="XP_019014771.1">
    <property type="nucleotide sequence ID" value="XM_019152633.1"/>
</dbReference>
<dbReference type="GO" id="GO:0003712">
    <property type="term" value="F:transcription coregulator activity"/>
    <property type="evidence" value="ECO:0007669"/>
    <property type="project" value="InterPro"/>
</dbReference>
<evidence type="ECO:0000256" key="4">
    <source>
        <dbReference type="ARBA" id="ARBA00023163"/>
    </source>
</evidence>
<reference evidence="7" key="1">
    <citation type="submission" date="2013-07" db="EMBL/GenBank/DDBJ databases">
        <title>The Genome Sequence of Cryptococcus pinus CBS10737.</title>
        <authorList>
            <consortium name="The Broad Institute Genome Sequencing Platform"/>
            <person name="Cuomo C."/>
            <person name="Litvintseva A."/>
            <person name="Chen Y."/>
            <person name="Heitman J."/>
            <person name="Sun S."/>
            <person name="Springer D."/>
            <person name="Dromer F."/>
            <person name="Young S.K."/>
            <person name="Zeng Q."/>
            <person name="Gargeya S."/>
            <person name="Fitzgerald M."/>
            <person name="Abouelleil A."/>
            <person name="Alvarado L."/>
            <person name="Berlin A.M."/>
            <person name="Chapman S.B."/>
            <person name="Dewar J."/>
            <person name="Goldberg J."/>
            <person name="Griggs A."/>
            <person name="Gujja S."/>
            <person name="Hansen M."/>
            <person name="Howarth C."/>
            <person name="Imamovic A."/>
            <person name="Larimer J."/>
            <person name="McCowan C."/>
            <person name="Murphy C."/>
            <person name="Pearson M."/>
            <person name="Priest M."/>
            <person name="Roberts A."/>
            <person name="Saif S."/>
            <person name="Shea T."/>
            <person name="Sykes S."/>
            <person name="Wortman J."/>
            <person name="Nusbaum C."/>
            <person name="Birren B."/>
        </authorList>
    </citation>
    <scope>NUCLEOTIDE SEQUENCE [LARGE SCALE GENOMIC DNA]</scope>
    <source>
        <strain evidence="7">CBS 10737</strain>
    </source>
</reference>
<name>A0A1B9ID59_9TREE</name>
<comment type="similarity">
    <text evidence="2">Belongs to the Mediator complex subunit 22 family.</text>
</comment>
<protein>
    <submittedName>
        <fullName evidence="7">Uncharacterized protein</fullName>
    </submittedName>
</protein>
<sequence length="286" mass="32313">MSSTQPFKTDSILPTSLPSATLGKKKNFRSNNIIQEELKNDNLETEELINKILEIEHEKWNEKIDKEIKSIIEGLNDLIELSNIGTSPSSLISSTLPIHLPLKTSSLINSTQNLRDLSHELKLLLLLGDEEELIKNRDLEINLIRKDILIKRKELSNEFEGLLTSNNIIQTDNSKENSKDNIQNNELINDQNSNVIPNVSDQDDNTKTKTNDSLLQDNTTPVSVDNITDPAQLPKGENEVNLNPIPSSEITTNQSQLEQSSESMEIDENEKVDQEEEDEDLFEEVS</sequence>
<keyword evidence="9" id="KW-1185">Reference proteome</keyword>
<evidence type="ECO:0000256" key="5">
    <source>
        <dbReference type="ARBA" id="ARBA00023242"/>
    </source>
</evidence>
<dbReference type="EMBL" id="KI894007">
    <property type="protein sequence ID" value="OCF53552.1"/>
    <property type="molecule type" value="Genomic_DNA"/>
</dbReference>
<evidence type="ECO:0000256" key="6">
    <source>
        <dbReference type="SAM" id="MobiDB-lite"/>
    </source>
</evidence>
<feature type="compositionally biased region" description="Low complexity" evidence="6">
    <location>
        <begin position="254"/>
        <end position="263"/>
    </location>
</feature>
<dbReference type="OrthoDB" id="203279at2759"/>
<evidence type="ECO:0000256" key="1">
    <source>
        <dbReference type="ARBA" id="ARBA00004123"/>
    </source>
</evidence>
<reference evidence="7" key="3">
    <citation type="submission" date="2016-07" db="EMBL/GenBank/DDBJ databases">
        <title>Evolution of pathogenesis and genome organization in the Tremellales.</title>
        <authorList>
            <person name="Cuomo C."/>
            <person name="Litvintseva A."/>
            <person name="Heitman J."/>
            <person name="Chen Y."/>
            <person name="Sun S."/>
            <person name="Springer D."/>
            <person name="Dromer F."/>
            <person name="Young S."/>
            <person name="Zeng Q."/>
            <person name="Chapman S."/>
            <person name="Gujja S."/>
            <person name="Saif S."/>
            <person name="Birren B."/>
        </authorList>
    </citation>
    <scope>NUCLEOTIDE SEQUENCE</scope>
    <source>
        <strain evidence="7">CBS 10737</strain>
    </source>
</reference>
<evidence type="ECO:0000313" key="9">
    <source>
        <dbReference type="Proteomes" id="UP000094020"/>
    </source>
</evidence>
<feature type="compositionally biased region" description="Polar residues" evidence="6">
    <location>
        <begin position="240"/>
        <end position="253"/>
    </location>
</feature>
<comment type="subcellular location">
    <subcellularLocation>
        <location evidence="1">Nucleus</location>
    </subcellularLocation>
</comment>
<keyword evidence="4" id="KW-0804">Transcription</keyword>
<dbReference type="Pfam" id="PF06179">
    <property type="entry name" value="Med22"/>
    <property type="match status" value="1"/>
</dbReference>
<feature type="compositionally biased region" description="Polar residues" evidence="6">
    <location>
        <begin position="186"/>
        <end position="200"/>
    </location>
</feature>